<dbReference type="KEGG" id="ptp:RCA23_c07950"/>
<dbReference type="PANTHER" id="PTHR30435:SF19">
    <property type="entry name" value="FLAGELLAR BASAL-BODY ROD PROTEIN FLGG"/>
    <property type="match status" value="1"/>
</dbReference>
<gene>
    <name evidence="5" type="ORF">RCA23_c07950</name>
</gene>
<dbReference type="AlphaFoldDB" id="A0AAN0VHQ8"/>
<accession>A0AAN0VHQ8</accession>
<dbReference type="SUPFAM" id="SSF117143">
    <property type="entry name" value="Flagellar hook protein flgE"/>
    <property type="match status" value="1"/>
</dbReference>
<dbReference type="InterPro" id="IPR010930">
    <property type="entry name" value="Flg_bb/hook_C_dom"/>
</dbReference>
<dbReference type="Pfam" id="PF06429">
    <property type="entry name" value="Flg_bbr_C"/>
    <property type="match status" value="1"/>
</dbReference>
<dbReference type="GO" id="GO:0009425">
    <property type="term" value="C:bacterial-type flagellum basal body"/>
    <property type="evidence" value="ECO:0007669"/>
    <property type="project" value="UniProtKB-SubCell"/>
</dbReference>
<dbReference type="Proteomes" id="UP000028680">
    <property type="component" value="Chromosome"/>
</dbReference>
<dbReference type="PANTHER" id="PTHR30435">
    <property type="entry name" value="FLAGELLAR PROTEIN"/>
    <property type="match status" value="1"/>
</dbReference>
<dbReference type="InterPro" id="IPR037925">
    <property type="entry name" value="FlgE/F/G-like"/>
</dbReference>
<evidence type="ECO:0000256" key="2">
    <source>
        <dbReference type="ARBA" id="ARBA00009677"/>
    </source>
</evidence>
<evidence type="ECO:0000313" key="6">
    <source>
        <dbReference type="Proteomes" id="UP000028680"/>
    </source>
</evidence>
<proteinExistence type="inferred from homology"/>
<keyword evidence="5" id="KW-0966">Cell projection</keyword>
<evidence type="ECO:0000256" key="1">
    <source>
        <dbReference type="ARBA" id="ARBA00004117"/>
    </source>
</evidence>
<feature type="domain" description="Flagellar basal-body/hook protein C-terminal" evidence="4">
    <location>
        <begin position="174"/>
        <end position="214"/>
    </location>
</feature>
<evidence type="ECO:0000256" key="3">
    <source>
        <dbReference type="ARBA" id="ARBA00023143"/>
    </source>
</evidence>
<name>A0AAN0VHQ8_9RHOB</name>
<keyword evidence="5" id="KW-0969">Cilium</keyword>
<comment type="similarity">
    <text evidence="2">Belongs to the flagella basal body rod proteins family.</text>
</comment>
<comment type="subcellular location">
    <subcellularLocation>
        <location evidence="1">Bacterial flagellum basal body</location>
    </subcellularLocation>
</comment>
<organism evidence="5 6">
    <name type="scientific">Planktomarina temperata RCA23</name>
    <dbReference type="NCBI Taxonomy" id="666509"/>
    <lineage>
        <taxon>Bacteria</taxon>
        <taxon>Pseudomonadati</taxon>
        <taxon>Pseudomonadota</taxon>
        <taxon>Alphaproteobacteria</taxon>
        <taxon>Rhodobacterales</taxon>
        <taxon>Paracoccaceae</taxon>
        <taxon>Planktomarina</taxon>
    </lineage>
</organism>
<dbReference type="GO" id="GO:0071978">
    <property type="term" value="P:bacterial-type flagellum-dependent swarming motility"/>
    <property type="evidence" value="ECO:0007669"/>
    <property type="project" value="TreeGrafter"/>
</dbReference>
<keyword evidence="5" id="KW-0282">Flagellum</keyword>
<keyword evidence="6" id="KW-1185">Reference proteome</keyword>
<dbReference type="EMBL" id="CP003984">
    <property type="protein sequence ID" value="AII86351.1"/>
    <property type="molecule type" value="Genomic_DNA"/>
</dbReference>
<evidence type="ECO:0000259" key="4">
    <source>
        <dbReference type="Pfam" id="PF06429"/>
    </source>
</evidence>
<protein>
    <submittedName>
        <fullName evidence="5">Flagellar basal body rod protein FlgF</fullName>
    </submittedName>
</protein>
<evidence type="ECO:0000313" key="5">
    <source>
        <dbReference type="EMBL" id="AII86351.1"/>
    </source>
</evidence>
<sequence length="225" mass="24454">MDIPGFRKDLPNDGGSAFVQAMDQATARVFRLETGKAGFSDSPGPLKQTDLKTDISIVSAGYFYVEPTTGGDISLTRRGDFALNPDGFLVNGANEKVLDDNLQPLQLPPFNDLKVSNIGEISIEPFDGPPGQYVQVGRFGLTSAVGETLTKHADSHIRRFDGSVPAPDQKVTIVQGMLEASNVDAVEELVLSLETQRQFEMNIKFIKLAEDIDRGGAELMRLPQN</sequence>
<reference evidence="5 6" key="1">
    <citation type="journal article" date="2014" name="ISME J.">
        <title>Adaptation of an abundant Roseobacter RCA organism to pelagic systems revealed by genomic and transcriptomic analyses.</title>
        <authorList>
            <person name="Voget S."/>
            <person name="Wemheuer B."/>
            <person name="Brinkhoff T."/>
            <person name="Vollmers J."/>
            <person name="Dietrich S."/>
            <person name="Giebel H.A."/>
            <person name="Beardsley C."/>
            <person name="Sardemann C."/>
            <person name="Bakenhus I."/>
            <person name="Billerbeck S."/>
            <person name="Daniel R."/>
            <person name="Simon M."/>
        </authorList>
    </citation>
    <scope>NUCLEOTIDE SEQUENCE [LARGE SCALE GENOMIC DNA]</scope>
    <source>
        <strain evidence="5 6">RCA23</strain>
    </source>
</reference>
<keyword evidence="3" id="KW-0975">Bacterial flagellum</keyword>